<accession>A0A1I1EVM2</accession>
<reference evidence="1 2" key="1">
    <citation type="submission" date="2016-10" db="EMBL/GenBank/DDBJ databases">
        <authorList>
            <person name="de Groot N.N."/>
        </authorList>
    </citation>
    <scope>NUCLEOTIDE SEQUENCE [LARGE SCALE GENOMIC DNA]</scope>
    <source>
        <strain evidence="1 2">CGMCC 4.5739</strain>
    </source>
</reference>
<dbReference type="RefSeq" id="WP_093836903.1">
    <property type="nucleotide sequence ID" value="NZ_FOLM01000001.1"/>
</dbReference>
<name>A0A1I1EVM2_9ACTN</name>
<protein>
    <recommendedName>
        <fullName evidence="3">ATP-binding protein</fullName>
    </recommendedName>
</protein>
<dbReference type="InterPro" id="IPR021456">
    <property type="entry name" value="DUF3107"/>
</dbReference>
<sequence length="75" mass="8066">MEIKIGVQHTPREIVLDSGQSREEVESAVSGALSGETKVLKLIDEHGRQVLVPADRVAYVEIGEPVARKVGFGAL</sequence>
<dbReference type="AlphaFoldDB" id="A0A1I1EVM2"/>
<dbReference type="STRING" id="910347.SAMN05421773_101490"/>
<organism evidence="1 2">
    <name type="scientific">Streptomyces aidingensis</name>
    <dbReference type="NCBI Taxonomy" id="910347"/>
    <lineage>
        <taxon>Bacteria</taxon>
        <taxon>Bacillati</taxon>
        <taxon>Actinomycetota</taxon>
        <taxon>Actinomycetes</taxon>
        <taxon>Kitasatosporales</taxon>
        <taxon>Streptomycetaceae</taxon>
        <taxon>Streptomyces</taxon>
    </lineage>
</organism>
<dbReference type="OrthoDB" id="3268468at2"/>
<dbReference type="Proteomes" id="UP000199207">
    <property type="component" value="Unassembled WGS sequence"/>
</dbReference>
<gene>
    <name evidence="1" type="ORF">SAMN05421773_101490</name>
</gene>
<keyword evidence="2" id="KW-1185">Reference proteome</keyword>
<proteinExistence type="predicted"/>
<evidence type="ECO:0000313" key="2">
    <source>
        <dbReference type="Proteomes" id="UP000199207"/>
    </source>
</evidence>
<dbReference type="EMBL" id="FOLM01000001">
    <property type="protein sequence ID" value="SFB91219.1"/>
    <property type="molecule type" value="Genomic_DNA"/>
</dbReference>
<evidence type="ECO:0000313" key="1">
    <source>
        <dbReference type="EMBL" id="SFB91219.1"/>
    </source>
</evidence>
<evidence type="ECO:0008006" key="3">
    <source>
        <dbReference type="Google" id="ProtNLM"/>
    </source>
</evidence>
<dbReference type="Pfam" id="PF11305">
    <property type="entry name" value="DUF3107"/>
    <property type="match status" value="1"/>
</dbReference>